<evidence type="ECO:0000313" key="1">
    <source>
        <dbReference type="EnsemblProtists" id="EOD15321"/>
    </source>
</evidence>
<dbReference type="Proteomes" id="UP000013827">
    <property type="component" value="Unassembled WGS sequence"/>
</dbReference>
<dbReference type="HOGENOM" id="CLU_3128249_0_0_1"/>
<dbReference type="PaxDb" id="2903-EOD15321"/>
<dbReference type="KEGG" id="ehx:EMIHUDRAFT_211475"/>
<sequence length="50" mass="5394">MLSRVALTGTIETEAAKADGWIVRFLVNDFSLGIGGKSHYLAKTDLLWGA</sequence>
<dbReference type="AlphaFoldDB" id="A0A0D3IVN6"/>
<protein>
    <submittedName>
        <fullName evidence="1">Uncharacterized protein</fullName>
    </submittedName>
</protein>
<reference evidence="2" key="1">
    <citation type="journal article" date="2013" name="Nature">
        <title>Pan genome of the phytoplankton Emiliania underpins its global distribution.</title>
        <authorList>
            <person name="Read B.A."/>
            <person name="Kegel J."/>
            <person name="Klute M.J."/>
            <person name="Kuo A."/>
            <person name="Lefebvre S.C."/>
            <person name="Maumus F."/>
            <person name="Mayer C."/>
            <person name="Miller J."/>
            <person name="Monier A."/>
            <person name="Salamov A."/>
            <person name="Young J."/>
            <person name="Aguilar M."/>
            <person name="Claverie J.M."/>
            <person name="Frickenhaus S."/>
            <person name="Gonzalez K."/>
            <person name="Herman E.K."/>
            <person name="Lin Y.C."/>
            <person name="Napier J."/>
            <person name="Ogata H."/>
            <person name="Sarno A.F."/>
            <person name="Shmutz J."/>
            <person name="Schroeder D."/>
            <person name="de Vargas C."/>
            <person name="Verret F."/>
            <person name="von Dassow P."/>
            <person name="Valentin K."/>
            <person name="Van de Peer Y."/>
            <person name="Wheeler G."/>
            <person name="Dacks J.B."/>
            <person name="Delwiche C.F."/>
            <person name="Dyhrman S.T."/>
            <person name="Glockner G."/>
            <person name="John U."/>
            <person name="Richards T."/>
            <person name="Worden A.Z."/>
            <person name="Zhang X."/>
            <person name="Grigoriev I.V."/>
            <person name="Allen A.E."/>
            <person name="Bidle K."/>
            <person name="Borodovsky M."/>
            <person name="Bowler C."/>
            <person name="Brownlee C."/>
            <person name="Cock J.M."/>
            <person name="Elias M."/>
            <person name="Gladyshev V.N."/>
            <person name="Groth M."/>
            <person name="Guda C."/>
            <person name="Hadaegh A."/>
            <person name="Iglesias-Rodriguez M.D."/>
            <person name="Jenkins J."/>
            <person name="Jones B.M."/>
            <person name="Lawson T."/>
            <person name="Leese F."/>
            <person name="Lindquist E."/>
            <person name="Lobanov A."/>
            <person name="Lomsadze A."/>
            <person name="Malik S.B."/>
            <person name="Marsh M.E."/>
            <person name="Mackinder L."/>
            <person name="Mock T."/>
            <person name="Mueller-Roeber B."/>
            <person name="Pagarete A."/>
            <person name="Parker M."/>
            <person name="Probert I."/>
            <person name="Quesneville H."/>
            <person name="Raines C."/>
            <person name="Rensing S.A."/>
            <person name="Riano-Pachon D.M."/>
            <person name="Richier S."/>
            <person name="Rokitta S."/>
            <person name="Shiraiwa Y."/>
            <person name="Soanes D.M."/>
            <person name="van der Giezen M."/>
            <person name="Wahlund T.M."/>
            <person name="Williams B."/>
            <person name="Wilson W."/>
            <person name="Wolfe G."/>
            <person name="Wurch L.L."/>
        </authorList>
    </citation>
    <scope>NUCLEOTIDE SEQUENCE</scope>
</reference>
<dbReference type="GeneID" id="17261467"/>
<proteinExistence type="predicted"/>
<keyword evidence="2" id="KW-1185">Reference proteome</keyword>
<organism evidence="1 2">
    <name type="scientific">Emiliania huxleyi (strain CCMP1516)</name>
    <dbReference type="NCBI Taxonomy" id="280463"/>
    <lineage>
        <taxon>Eukaryota</taxon>
        <taxon>Haptista</taxon>
        <taxon>Haptophyta</taxon>
        <taxon>Prymnesiophyceae</taxon>
        <taxon>Isochrysidales</taxon>
        <taxon>Noelaerhabdaceae</taxon>
        <taxon>Emiliania</taxon>
    </lineage>
</organism>
<evidence type="ECO:0000313" key="2">
    <source>
        <dbReference type="Proteomes" id="UP000013827"/>
    </source>
</evidence>
<dbReference type="EnsemblProtists" id="EOD15321">
    <property type="protein sequence ID" value="EOD15321"/>
    <property type="gene ID" value="EMIHUDRAFT_211475"/>
</dbReference>
<accession>A0A0D3IVN6</accession>
<dbReference type="RefSeq" id="XP_005767750.1">
    <property type="nucleotide sequence ID" value="XM_005767693.1"/>
</dbReference>
<name>A0A0D3IVN6_EMIH1</name>
<reference evidence="1" key="2">
    <citation type="submission" date="2024-10" db="UniProtKB">
        <authorList>
            <consortium name="EnsemblProtists"/>
        </authorList>
    </citation>
    <scope>IDENTIFICATION</scope>
</reference>